<evidence type="ECO:0000313" key="7">
    <source>
        <dbReference type="EMBL" id="BCA49887.1"/>
    </source>
</evidence>
<name>A0A679HI90_BACT4</name>
<evidence type="ECO:0000259" key="5">
    <source>
        <dbReference type="Pfam" id="PF04542"/>
    </source>
</evidence>
<dbReference type="Gene3D" id="1.10.1740.10">
    <property type="match status" value="1"/>
</dbReference>
<protein>
    <submittedName>
        <fullName evidence="7">RNA polymerase sigma factor RpoE</fullName>
    </submittedName>
</protein>
<dbReference type="AlphaFoldDB" id="A0A679HI90"/>
<evidence type="ECO:0000259" key="6">
    <source>
        <dbReference type="Pfam" id="PF08281"/>
    </source>
</evidence>
<organism evidence="7 8">
    <name type="scientific">Bacteroides thetaiotaomicron</name>
    <dbReference type="NCBI Taxonomy" id="818"/>
    <lineage>
        <taxon>Bacteria</taxon>
        <taxon>Pseudomonadati</taxon>
        <taxon>Bacteroidota</taxon>
        <taxon>Bacteroidia</taxon>
        <taxon>Bacteroidales</taxon>
        <taxon>Bacteroidaceae</taxon>
        <taxon>Bacteroides</taxon>
    </lineage>
</organism>
<dbReference type="EMBL" id="AP022660">
    <property type="protein sequence ID" value="BCA49887.1"/>
    <property type="molecule type" value="Genomic_DNA"/>
</dbReference>
<dbReference type="InterPro" id="IPR014284">
    <property type="entry name" value="RNA_pol_sigma-70_dom"/>
</dbReference>
<keyword evidence="2" id="KW-0805">Transcription regulation</keyword>
<feature type="domain" description="RNA polymerase sigma factor 70 region 4 type 2" evidence="6">
    <location>
        <begin position="140"/>
        <end position="170"/>
    </location>
</feature>
<evidence type="ECO:0000256" key="4">
    <source>
        <dbReference type="ARBA" id="ARBA00023163"/>
    </source>
</evidence>
<feature type="domain" description="RNA polymerase sigma-70 region 2" evidence="5">
    <location>
        <begin position="28"/>
        <end position="91"/>
    </location>
</feature>
<dbReference type="GO" id="GO:0016987">
    <property type="term" value="F:sigma factor activity"/>
    <property type="evidence" value="ECO:0007669"/>
    <property type="project" value="UniProtKB-KW"/>
</dbReference>
<keyword evidence="4" id="KW-0804">Transcription</keyword>
<gene>
    <name evidence="7" type="ORF">BatF92_18290</name>
</gene>
<dbReference type="InterPro" id="IPR013249">
    <property type="entry name" value="RNA_pol_sigma70_r4_t2"/>
</dbReference>
<accession>A0A679HI90</accession>
<keyword evidence="3" id="KW-0731">Sigma factor</keyword>
<dbReference type="PANTHER" id="PTHR43133:SF25">
    <property type="entry name" value="RNA POLYMERASE SIGMA FACTOR RFAY-RELATED"/>
    <property type="match status" value="1"/>
</dbReference>
<evidence type="ECO:0000256" key="1">
    <source>
        <dbReference type="ARBA" id="ARBA00010641"/>
    </source>
</evidence>
<dbReference type="Proteomes" id="UP000500882">
    <property type="component" value="Chromosome"/>
</dbReference>
<dbReference type="SUPFAM" id="SSF88659">
    <property type="entry name" value="Sigma3 and sigma4 domains of RNA polymerase sigma factors"/>
    <property type="match status" value="1"/>
</dbReference>
<evidence type="ECO:0000256" key="2">
    <source>
        <dbReference type="ARBA" id="ARBA00023015"/>
    </source>
</evidence>
<dbReference type="PANTHER" id="PTHR43133">
    <property type="entry name" value="RNA POLYMERASE ECF-TYPE SIGMA FACTO"/>
    <property type="match status" value="1"/>
</dbReference>
<sequence length="176" mass="20263">MWKGASMVSQGYTYLGGLTMDFEKEVSEIYPWILRVARRFCRSMQDAEDLAGDTVYKMLINRDKFDVSKPLKPWCLAVMQNTYITQYNRNSLIHFIGYDSAVEDVSSDYASNLAMFNDVVSAIRRCAQKSCCMDSLIYCAQGYSYDEISELLNVPTGTVRSRISFGRKMLYQELDY</sequence>
<comment type="similarity">
    <text evidence="1">Belongs to the sigma-70 factor family. ECF subfamily.</text>
</comment>
<evidence type="ECO:0000256" key="3">
    <source>
        <dbReference type="ARBA" id="ARBA00023082"/>
    </source>
</evidence>
<dbReference type="InterPro" id="IPR039425">
    <property type="entry name" value="RNA_pol_sigma-70-like"/>
</dbReference>
<dbReference type="NCBIfam" id="TIGR02937">
    <property type="entry name" value="sigma70-ECF"/>
    <property type="match status" value="1"/>
</dbReference>
<evidence type="ECO:0000313" key="8">
    <source>
        <dbReference type="Proteomes" id="UP000500882"/>
    </source>
</evidence>
<dbReference type="InterPro" id="IPR036388">
    <property type="entry name" value="WH-like_DNA-bd_sf"/>
</dbReference>
<dbReference type="Pfam" id="PF08281">
    <property type="entry name" value="Sigma70_r4_2"/>
    <property type="match status" value="1"/>
</dbReference>
<dbReference type="InterPro" id="IPR007627">
    <property type="entry name" value="RNA_pol_sigma70_r2"/>
</dbReference>
<dbReference type="InterPro" id="IPR013325">
    <property type="entry name" value="RNA_pol_sigma_r2"/>
</dbReference>
<dbReference type="SUPFAM" id="SSF88946">
    <property type="entry name" value="Sigma2 domain of RNA polymerase sigma factors"/>
    <property type="match status" value="1"/>
</dbReference>
<dbReference type="Gene3D" id="1.10.10.10">
    <property type="entry name" value="Winged helix-like DNA-binding domain superfamily/Winged helix DNA-binding domain"/>
    <property type="match status" value="1"/>
</dbReference>
<dbReference type="InterPro" id="IPR013324">
    <property type="entry name" value="RNA_pol_sigma_r3/r4-like"/>
</dbReference>
<dbReference type="GO" id="GO:0006352">
    <property type="term" value="P:DNA-templated transcription initiation"/>
    <property type="evidence" value="ECO:0007669"/>
    <property type="project" value="InterPro"/>
</dbReference>
<proteinExistence type="inferred from homology"/>
<dbReference type="GO" id="GO:0003677">
    <property type="term" value="F:DNA binding"/>
    <property type="evidence" value="ECO:0007669"/>
    <property type="project" value="InterPro"/>
</dbReference>
<reference evidence="7 8" key="1">
    <citation type="submission" date="2020-02" db="EMBL/GenBank/DDBJ databases">
        <title>Whole-genome sequencing and comparative analysis of the genomes of Bacteroides thetaiotaomicron and Escherichia coli isolated from a healthy resident in Vietnam.</title>
        <authorList>
            <person name="Mohsin M."/>
            <person name="Tanaka K."/>
            <person name="Kawahara R."/>
            <person name="Kondo S."/>
            <person name="Noguchi H."/>
            <person name="Motooka D."/>
            <person name="Nakamura S."/>
            <person name="Khong D.T."/>
            <person name="Nguyen T.N."/>
            <person name="Tran H.T."/>
            <person name="Yamamoto Y."/>
        </authorList>
    </citation>
    <scope>NUCLEOTIDE SEQUENCE [LARGE SCALE GENOMIC DNA]</scope>
    <source>
        <strain evidence="7 8">F9-2</strain>
    </source>
</reference>
<dbReference type="Pfam" id="PF04542">
    <property type="entry name" value="Sigma70_r2"/>
    <property type="match status" value="1"/>
</dbReference>